<keyword evidence="4" id="KW-1185">Reference proteome</keyword>
<dbReference type="RefSeq" id="WP_377340361.1">
    <property type="nucleotide sequence ID" value="NZ_JBHLUE010000016.1"/>
</dbReference>
<comment type="caution">
    <text evidence="3">The sequence shown here is derived from an EMBL/GenBank/DDBJ whole genome shotgun (WGS) entry which is preliminary data.</text>
</comment>
<dbReference type="InterPro" id="IPR035897">
    <property type="entry name" value="Toll_tir_struct_dom_sf"/>
</dbReference>
<dbReference type="Pfam" id="PF13676">
    <property type="entry name" value="TIR_2"/>
    <property type="match status" value="1"/>
</dbReference>
<evidence type="ECO:0000313" key="4">
    <source>
        <dbReference type="Proteomes" id="UP001589894"/>
    </source>
</evidence>
<dbReference type="Proteomes" id="UP001589894">
    <property type="component" value="Unassembled WGS sequence"/>
</dbReference>
<dbReference type="SUPFAM" id="SSF52200">
    <property type="entry name" value="Toll/Interleukin receptor TIR domain"/>
    <property type="match status" value="1"/>
</dbReference>
<dbReference type="InterPro" id="IPR047603">
    <property type="entry name" value="FxsC_N"/>
</dbReference>
<dbReference type="InterPro" id="IPR026367">
    <property type="entry name" value="FxsC_C"/>
</dbReference>
<dbReference type="NCBIfam" id="TIGR04276">
    <property type="entry name" value="FxsC_Cterm"/>
    <property type="match status" value="1"/>
</dbReference>
<gene>
    <name evidence="3" type="ORF">ACFFHU_17915</name>
</gene>
<feature type="domain" description="TIR" evidence="2">
    <location>
        <begin position="4"/>
        <end position="120"/>
    </location>
</feature>
<proteinExistence type="predicted"/>
<accession>A0ABV6P115</accession>
<sequence length="418" mass="46874">MLYFFLSYARGDDDVFVEEFYRDLSREVRVRAGLDRGQEVGFVDMHSIELGAAWSERLVSALSTCRSFIALCGPRYFTSEACGREWHVFASRAERYERDTGQPSSALLPILWLPPRRMPEVASALQYDSDVLGEAYRKTGLRQLLRLQRNREAYIDFVDALADRIVETADTHELPQPEELPQFDEIPNAFRSVPGGRRALPTPPSSPERGPDRGDTLSVQFVVAAGSTDEMRSIRASLDYHGARPVDWAPYQPTMSQPLGEYAVAVATRRSFAAAVADLAELGPSAEVASQENRILVLLVDPWATRVDQARLALLKYDQQDREPRTPASAVMIPASHDDSETQLHWRELSDSLRAIFASRVARADDVMFRTSILTHQAFESDLQVVLEVAVNRLFVEGRVHRRPSGDTAGGWPQLQSP</sequence>
<name>A0ABV6P115_9ACTN</name>
<dbReference type="InterPro" id="IPR000157">
    <property type="entry name" value="TIR_dom"/>
</dbReference>
<dbReference type="NCBIfam" id="NF040588">
    <property type="entry name" value="FxsC_Nterm"/>
    <property type="match status" value="1"/>
</dbReference>
<evidence type="ECO:0000259" key="2">
    <source>
        <dbReference type="Pfam" id="PF13676"/>
    </source>
</evidence>
<dbReference type="EMBL" id="JBHLUE010000016">
    <property type="protein sequence ID" value="MFC0566003.1"/>
    <property type="molecule type" value="Genomic_DNA"/>
</dbReference>
<protein>
    <submittedName>
        <fullName evidence="3">TIR-like protein FxsC</fullName>
    </submittedName>
</protein>
<dbReference type="Gene3D" id="3.40.50.10140">
    <property type="entry name" value="Toll/interleukin-1 receptor homology (TIR) domain"/>
    <property type="match status" value="1"/>
</dbReference>
<reference evidence="3 4" key="1">
    <citation type="submission" date="2024-09" db="EMBL/GenBank/DDBJ databases">
        <authorList>
            <person name="Sun Q."/>
            <person name="Mori K."/>
        </authorList>
    </citation>
    <scope>NUCLEOTIDE SEQUENCE [LARGE SCALE GENOMIC DNA]</scope>
    <source>
        <strain evidence="3 4">TBRC 2205</strain>
    </source>
</reference>
<evidence type="ECO:0000256" key="1">
    <source>
        <dbReference type="SAM" id="MobiDB-lite"/>
    </source>
</evidence>
<evidence type="ECO:0000313" key="3">
    <source>
        <dbReference type="EMBL" id="MFC0566003.1"/>
    </source>
</evidence>
<feature type="region of interest" description="Disordered" evidence="1">
    <location>
        <begin position="192"/>
        <end position="215"/>
    </location>
</feature>
<organism evidence="3 4">
    <name type="scientific">Plantactinospora siamensis</name>
    <dbReference type="NCBI Taxonomy" id="555372"/>
    <lineage>
        <taxon>Bacteria</taxon>
        <taxon>Bacillati</taxon>
        <taxon>Actinomycetota</taxon>
        <taxon>Actinomycetes</taxon>
        <taxon>Micromonosporales</taxon>
        <taxon>Micromonosporaceae</taxon>
        <taxon>Plantactinospora</taxon>
    </lineage>
</organism>